<protein>
    <recommendedName>
        <fullName evidence="3">BTB domain-containing protein</fullName>
    </recommendedName>
</protein>
<keyword evidence="2" id="KW-1185">Reference proteome</keyword>
<reference evidence="1 2" key="1">
    <citation type="submission" date="2016-07" db="EMBL/GenBank/DDBJ databases">
        <title>Pervasive Adenine N6-methylation of Active Genes in Fungi.</title>
        <authorList>
            <consortium name="DOE Joint Genome Institute"/>
            <person name="Mondo S.J."/>
            <person name="Dannebaum R.O."/>
            <person name="Kuo R.C."/>
            <person name="Labutti K."/>
            <person name="Haridas S."/>
            <person name="Kuo A."/>
            <person name="Salamov A."/>
            <person name="Ahrendt S.R."/>
            <person name="Lipzen A."/>
            <person name="Sullivan W."/>
            <person name="Andreopoulos W.B."/>
            <person name="Clum A."/>
            <person name="Lindquist E."/>
            <person name="Daum C."/>
            <person name="Ramamoorthy G.K."/>
            <person name="Gryganskyi A."/>
            <person name="Culley D."/>
            <person name="Magnuson J.K."/>
            <person name="James T.Y."/>
            <person name="O'Malley M.A."/>
            <person name="Stajich J.E."/>
            <person name="Spatafora J.W."/>
            <person name="Visel A."/>
            <person name="Grigoriev I.V."/>
        </authorList>
    </citation>
    <scope>NUCLEOTIDE SEQUENCE [LARGE SCALE GENOMIC DNA]</scope>
    <source>
        <strain evidence="1 2">68-887.2</strain>
    </source>
</reference>
<evidence type="ECO:0008006" key="3">
    <source>
        <dbReference type="Google" id="ProtNLM"/>
    </source>
</evidence>
<organism evidence="1 2">
    <name type="scientific">Naematelia encephala</name>
    <dbReference type="NCBI Taxonomy" id="71784"/>
    <lineage>
        <taxon>Eukaryota</taxon>
        <taxon>Fungi</taxon>
        <taxon>Dikarya</taxon>
        <taxon>Basidiomycota</taxon>
        <taxon>Agaricomycotina</taxon>
        <taxon>Tremellomycetes</taxon>
        <taxon>Tremellales</taxon>
        <taxon>Naemateliaceae</taxon>
        <taxon>Naematelia</taxon>
    </lineage>
</organism>
<dbReference type="AlphaFoldDB" id="A0A1Y2AJ73"/>
<evidence type="ECO:0000313" key="2">
    <source>
        <dbReference type="Proteomes" id="UP000193986"/>
    </source>
</evidence>
<dbReference type="Proteomes" id="UP000193986">
    <property type="component" value="Unassembled WGS sequence"/>
</dbReference>
<dbReference type="OrthoDB" id="2564085at2759"/>
<comment type="caution">
    <text evidence="1">The sequence shown here is derived from an EMBL/GenBank/DDBJ whole genome shotgun (WGS) entry which is preliminary data.</text>
</comment>
<accession>A0A1Y2AJ73</accession>
<sequence>MSNTGLEPTAPTSSSLERWDDRYDDPEAKIVLISSDHAGFRLSAWYLAKESKLVSDLVAPSGIDKDAAHSPIQLDAPSYVVRAFADLVTSSHPLQLLEFTKRDYVSLFHICDLMQSPSLAMKIRESLIQRSLNHPWEIFELASQRNDVDLAREAIRNMGNEVHSPAIRLPHFKDGDLDGVSVRFVLGLVRARLGLPVEMQHTRHPHTTEWACTVRDWIDTAEAFEA</sequence>
<dbReference type="InParanoid" id="A0A1Y2AJ73"/>
<dbReference type="EMBL" id="MCFC01000090">
    <property type="protein sequence ID" value="ORY22618.1"/>
    <property type="molecule type" value="Genomic_DNA"/>
</dbReference>
<gene>
    <name evidence="1" type="ORF">BCR39DRAFT_591241</name>
</gene>
<evidence type="ECO:0000313" key="1">
    <source>
        <dbReference type="EMBL" id="ORY22618.1"/>
    </source>
</evidence>
<dbReference type="STRING" id="71784.A0A1Y2AJ73"/>
<name>A0A1Y2AJ73_9TREE</name>
<proteinExistence type="predicted"/>